<proteinExistence type="predicted"/>
<organism evidence="5 6">
    <name type="scientific">Natronocalculus amylovorans</name>
    <dbReference type="NCBI Taxonomy" id="2917812"/>
    <lineage>
        <taxon>Archaea</taxon>
        <taxon>Methanobacteriati</taxon>
        <taxon>Methanobacteriota</taxon>
        <taxon>Stenosarchaea group</taxon>
        <taxon>Halobacteria</taxon>
        <taxon>Halobacteriales</taxon>
        <taxon>Haloferacaceae</taxon>
        <taxon>Natronocalculus</taxon>
    </lineage>
</organism>
<dbReference type="EMBL" id="JAKRVX010000004">
    <property type="protein sequence ID" value="MCL9817608.1"/>
    <property type="molecule type" value="Genomic_DNA"/>
</dbReference>
<reference evidence="5" key="1">
    <citation type="journal article" date="2022" name="Syst. Appl. Microbiol.">
        <title>Natronocalculus amylovorans gen. nov., sp. nov., and Natranaeroarchaeum aerophilus sp. nov., dominant culturable amylolytic natronoarchaea from hypersaline soda lakes in southwestern Siberia.</title>
        <authorList>
            <person name="Sorokin D.Y."/>
            <person name="Elcheninov A.G."/>
            <person name="Khizhniak T.V."/>
            <person name="Koenen M."/>
            <person name="Bale N.J."/>
            <person name="Damste J.S.S."/>
            <person name="Kublanov I.V."/>
        </authorList>
    </citation>
    <scope>NUCLEOTIDE SEQUENCE</scope>
    <source>
        <strain evidence="5">AArc-St2</strain>
    </source>
</reference>
<keyword evidence="1" id="KW-0813">Transport</keyword>
<dbReference type="PANTHER" id="PTHR42939:SF1">
    <property type="entry name" value="ABC TRANSPORTER ATP-BINDING PROTEIN ALBC-RELATED"/>
    <property type="match status" value="1"/>
</dbReference>
<dbReference type="CDD" id="cd03230">
    <property type="entry name" value="ABC_DR_subfamily_A"/>
    <property type="match status" value="1"/>
</dbReference>
<comment type="caution">
    <text evidence="5">The sequence shown here is derived from an EMBL/GenBank/DDBJ whole genome shotgun (WGS) entry which is preliminary data.</text>
</comment>
<evidence type="ECO:0000256" key="2">
    <source>
        <dbReference type="ARBA" id="ARBA00022741"/>
    </source>
</evidence>
<gene>
    <name evidence="5" type="ORF">AArcSt2_11690</name>
</gene>
<name>A0AAE3FYX4_9EURY</name>
<protein>
    <submittedName>
        <fullName evidence="5">ABC transporter ATP-binding protein</fullName>
    </submittedName>
</protein>
<keyword evidence="2" id="KW-0547">Nucleotide-binding</keyword>
<evidence type="ECO:0000256" key="3">
    <source>
        <dbReference type="ARBA" id="ARBA00022840"/>
    </source>
</evidence>
<dbReference type="InterPro" id="IPR003439">
    <property type="entry name" value="ABC_transporter-like_ATP-bd"/>
</dbReference>
<dbReference type="SMART" id="SM00382">
    <property type="entry name" value="AAA"/>
    <property type="match status" value="1"/>
</dbReference>
<dbReference type="GO" id="GO:0016887">
    <property type="term" value="F:ATP hydrolysis activity"/>
    <property type="evidence" value="ECO:0007669"/>
    <property type="project" value="InterPro"/>
</dbReference>
<dbReference type="Pfam" id="PF00005">
    <property type="entry name" value="ABC_tran"/>
    <property type="match status" value="1"/>
</dbReference>
<dbReference type="SUPFAM" id="SSF52540">
    <property type="entry name" value="P-loop containing nucleoside triphosphate hydrolases"/>
    <property type="match status" value="1"/>
</dbReference>
<reference evidence="5" key="2">
    <citation type="submission" date="2022-02" db="EMBL/GenBank/DDBJ databases">
        <authorList>
            <person name="Elcheninov A.G."/>
            <person name="Sorokin D.Y."/>
            <person name="Kublanov I.V."/>
        </authorList>
    </citation>
    <scope>NUCLEOTIDE SEQUENCE</scope>
    <source>
        <strain evidence="5">AArc-St2</strain>
    </source>
</reference>
<dbReference type="RefSeq" id="WP_250584828.1">
    <property type="nucleotide sequence ID" value="NZ_JAKRVX010000004.1"/>
</dbReference>
<dbReference type="Gene3D" id="3.40.50.300">
    <property type="entry name" value="P-loop containing nucleotide triphosphate hydrolases"/>
    <property type="match status" value="1"/>
</dbReference>
<evidence type="ECO:0000313" key="5">
    <source>
        <dbReference type="EMBL" id="MCL9817608.1"/>
    </source>
</evidence>
<dbReference type="PROSITE" id="PS50893">
    <property type="entry name" value="ABC_TRANSPORTER_2"/>
    <property type="match status" value="1"/>
</dbReference>
<dbReference type="InterPro" id="IPR051782">
    <property type="entry name" value="ABC_Transporter_VariousFunc"/>
</dbReference>
<keyword evidence="3 5" id="KW-0067">ATP-binding</keyword>
<dbReference type="InterPro" id="IPR003593">
    <property type="entry name" value="AAA+_ATPase"/>
</dbReference>
<evidence type="ECO:0000256" key="1">
    <source>
        <dbReference type="ARBA" id="ARBA00022448"/>
    </source>
</evidence>
<accession>A0AAE3FYX4</accession>
<evidence type="ECO:0000313" key="6">
    <source>
        <dbReference type="Proteomes" id="UP001203207"/>
    </source>
</evidence>
<dbReference type="Proteomes" id="UP001203207">
    <property type="component" value="Unassembled WGS sequence"/>
</dbReference>
<dbReference type="AlphaFoldDB" id="A0AAE3FYX4"/>
<evidence type="ECO:0000259" key="4">
    <source>
        <dbReference type="PROSITE" id="PS50893"/>
    </source>
</evidence>
<keyword evidence="6" id="KW-1185">Reference proteome</keyword>
<dbReference type="PANTHER" id="PTHR42939">
    <property type="entry name" value="ABC TRANSPORTER ATP-BINDING PROTEIN ALBC-RELATED"/>
    <property type="match status" value="1"/>
</dbReference>
<sequence length="257" mass="27699">MIAIETNGLTKQYGESVALSDLSVTIPTGTVYGFLGPNGAGKTTTMRILATLLKPTHGTAHIMGASIENRSAVAKHIGYLPETPPLYDELTGREQLEYIAGLREIPIEKATERIDRLATALSLIDDLDDRISSYSKGMKQKAAFIQAQLHDPAVLFLDEPTSGLDPRAARTMRTMIDDLAASGKTVFLSTHILPVVEEHADVVGVLNEGRLVAEGEPMALVQSAESGDKQSLEDVFLSITREPPGGMERAAPEPQHE</sequence>
<dbReference type="InterPro" id="IPR027417">
    <property type="entry name" value="P-loop_NTPase"/>
</dbReference>
<feature type="domain" description="ABC transporter" evidence="4">
    <location>
        <begin position="4"/>
        <end position="233"/>
    </location>
</feature>
<dbReference type="GO" id="GO:0005524">
    <property type="term" value="F:ATP binding"/>
    <property type="evidence" value="ECO:0007669"/>
    <property type="project" value="UniProtKB-KW"/>
</dbReference>